<dbReference type="KEGG" id="drg:H9K76_14565"/>
<protein>
    <submittedName>
        <fullName evidence="2">DUF2325 domain-containing protein</fullName>
    </submittedName>
</protein>
<dbReference type="RefSeq" id="WP_187596099.1">
    <property type="nucleotide sequence ID" value="NZ_CP060714.1"/>
</dbReference>
<evidence type="ECO:0000313" key="3">
    <source>
        <dbReference type="Proteomes" id="UP000515811"/>
    </source>
</evidence>
<dbReference type="EMBL" id="CP060714">
    <property type="protein sequence ID" value="QNN55826.1"/>
    <property type="molecule type" value="Genomic_DNA"/>
</dbReference>
<dbReference type="AlphaFoldDB" id="A0A7G9RJQ1"/>
<sequence>MMQEIDRLQGMVIRLRADLVIQKSLAHWEREKHRRARKAAEARQHGVESASVPPSEPEGPADAAQQCLERSLHAADLVICQTGCISAGSFWRVEDHCKRTGKTCVLVDQPEALRIVRVHPSGRTEALATAPINTSEITS</sequence>
<keyword evidence="3" id="KW-1185">Reference proteome</keyword>
<feature type="region of interest" description="Disordered" evidence="1">
    <location>
        <begin position="32"/>
        <end position="63"/>
    </location>
</feature>
<gene>
    <name evidence="2" type="ORF">H9K76_14565</name>
</gene>
<evidence type="ECO:0000256" key="1">
    <source>
        <dbReference type="SAM" id="MobiDB-lite"/>
    </source>
</evidence>
<evidence type="ECO:0000313" key="2">
    <source>
        <dbReference type="EMBL" id="QNN55826.1"/>
    </source>
</evidence>
<accession>A0A7G9RJQ1</accession>
<organism evidence="2 3">
    <name type="scientific">Diaphorobacter ruginosibacter</name>
    <dbReference type="NCBI Taxonomy" id="1715720"/>
    <lineage>
        <taxon>Bacteria</taxon>
        <taxon>Pseudomonadati</taxon>
        <taxon>Pseudomonadota</taxon>
        <taxon>Betaproteobacteria</taxon>
        <taxon>Burkholderiales</taxon>
        <taxon>Comamonadaceae</taxon>
        <taxon>Diaphorobacter</taxon>
    </lineage>
</organism>
<name>A0A7G9RJQ1_9BURK</name>
<dbReference type="Proteomes" id="UP000515811">
    <property type="component" value="Chromosome"/>
</dbReference>
<reference evidence="2 3" key="1">
    <citation type="submission" date="2020-08" db="EMBL/GenBank/DDBJ databases">
        <title>Genome sequence of Diaphorobacter ruginosibacter DSM 27467T.</title>
        <authorList>
            <person name="Hyun D.-W."/>
            <person name="Bae J.-W."/>
        </authorList>
    </citation>
    <scope>NUCLEOTIDE SEQUENCE [LARGE SCALE GENOMIC DNA]</scope>
    <source>
        <strain evidence="2 3">DSM 27467</strain>
    </source>
</reference>
<proteinExistence type="predicted"/>